<comment type="subcellular location">
    <subcellularLocation>
        <location evidence="2">Mitochondrion matrix</location>
    </subcellularLocation>
</comment>
<dbReference type="InterPro" id="IPR002871">
    <property type="entry name" value="NIF_FeS_clus_asmbl_NifU_N"/>
</dbReference>
<dbReference type="GO" id="GO:0005506">
    <property type="term" value="F:iron ion binding"/>
    <property type="evidence" value="ECO:0007669"/>
    <property type="project" value="UniProtKB-UniRule"/>
</dbReference>
<dbReference type="SUPFAM" id="SSF82649">
    <property type="entry name" value="SufE/NifU"/>
    <property type="match status" value="1"/>
</dbReference>
<dbReference type="PANTHER" id="PTHR10093">
    <property type="entry name" value="IRON-SULFUR CLUSTER ASSEMBLY ENZYME NIFU HOMOLOG"/>
    <property type="match status" value="1"/>
</dbReference>
<evidence type="ECO:0000256" key="2">
    <source>
        <dbReference type="RuleBase" id="RU362089"/>
    </source>
</evidence>
<sequence length="689" mass="75697">MFARTALKRSLGVFSRPAANAAAPAFGQARMYHENVIDHYENPRNVGAMDKNAKDVGTGLVGAPACGDVMKLQIQVDENGTIVDSKFKTFGCGSAIASSSVATEWLKGKSVEECLNIKNTDIASHLKLPPVKLHCSMLAEDAIKAAISDYKRKQSAKYEVTLRNRRSVWAQLGPHAEKDRKTFAHRSARSGGLRMPNHLTGAAKKRPKAPQTRRGKPRGSTTQTQLAMATTESLRTGVRSVYLPQHIVVLVHGNNGSAADFDAVEAALLTKFGNRQMLIIKSKANEQDTSLGVEIGGTRLAKEVVEAVFEYDLSPAVSSYKLSVIGHSLGGLYARYALVQIMNTLSCLHVEYVDFVTICTPHLGSRRARGPSTMKNILRLGVHKVLASSIYGQTGIDLLLDAQEQQQEGVTDAETVVSPRPLLEVMSDPDSEFVRSLRRFRNGTLVAMTDGDVVVPYPSASMRSHSPYISTFLTERYMDWRWHIRHSGFTEGDDCGRIHPANAAFLDRLNSKIDTSIEVEQHELGIDASCAPRHPSIEGFDCDNKQEVEFPHQMLCHLQQVLPWRRIDVTVEPCGMKGKMRLHDWPINKMQPPDCRADEFIDLLCDMIGADHQMRPLTTPDTVGKLHESPALALARRLKNAAKRTAKTISEQGSGDSDAEALHSGMTSPTSGSSIASSDTNTEHYPVRV</sequence>
<feature type="region of interest" description="Disordered" evidence="3">
    <location>
        <begin position="643"/>
        <end position="689"/>
    </location>
</feature>
<evidence type="ECO:0000313" key="7">
    <source>
        <dbReference type="Proteomes" id="UP000735874"/>
    </source>
</evidence>
<evidence type="ECO:0000313" key="6">
    <source>
        <dbReference type="EMBL" id="KAG2862927.1"/>
    </source>
</evidence>
<evidence type="ECO:0000259" key="4">
    <source>
        <dbReference type="Pfam" id="PF01592"/>
    </source>
</evidence>
<feature type="domain" description="NIF system FeS cluster assembly NifU N-terminal" evidence="4">
    <location>
        <begin position="31"/>
        <end position="155"/>
    </location>
</feature>
<dbReference type="GO" id="GO:0016226">
    <property type="term" value="P:iron-sulfur cluster assembly"/>
    <property type="evidence" value="ECO:0007669"/>
    <property type="project" value="UniProtKB-UniRule"/>
</dbReference>
<feature type="compositionally biased region" description="Low complexity" evidence="3">
    <location>
        <begin position="667"/>
        <end position="680"/>
    </location>
</feature>
<dbReference type="SUPFAM" id="SSF53474">
    <property type="entry name" value="alpha/beta-Hydrolases"/>
    <property type="match status" value="1"/>
</dbReference>
<keyword evidence="2" id="KW-0408">Iron</keyword>
<protein>
    <recommendedName>
        <fullName evidence="2">Iron-sulfur cluster assembly protein</fullName>
    </recommendedName>
</protein>
<comment type="cofactor">
    <cofactor evidence="2">
        <name>[2Fe-2S] cluster</name>
        <dbReference type="ChEBI" id="CHEBI:190135"/>
    </cofactor>
</comment>
<dbReference type="AlphaFoldDB" id="A0A8T0ZJ40"/>
<accession>A0A8T0ZJ40</accession>
<dbReference type="FunFam" id="3.90.1010.10:FF:000001">
    <property type="entry name" value="Iron-sulfur cluster assembly scaffold protein IscU"/>
    <property type="match status" value="1"/>
</dbReference>
<dbReference type="Gene3D" id="3.40.50.1820">
    <property type="entry name" value="alpha/beta hydrolase"/>
    <property type="match status" value="1"/>
</dbReference>
<dbReference type="GO" id="GO:0051537">
    <property type="term" value="F:2 iron, 2 sulfur cluster binding"/>
    <property type="evidence" value="ECO:0007669"/>
    <property type="project" value="UniProtKB-KW"/>
</dbReference>
<organism evidence="6 7">
    <name type="scientific">Phytophthora cactorum</name>
    <dbReference type="NCBI Taxonomy" id="29920"/>
    <lineage>
        <taxon>Eukaryota</taxon>
        <taxon>Sar</taxon>
        <taxon>Stramenopiles</taxon>
        <taxon>Oomycota</taxon>
        <taxon>Peronosporomycetes</taxon>
        <taxon>Peronosporales</taxon>
        <taxon>Peronosporaceae</taxon>
        <taxon>Phytophthora</taxon>
    </lineage>
</organism>
<keyword evidence="2" id="KW-0496">Mitochondrion</keyword>
<comment type="caution">
    <text evidence="6">The sequence shown here is derived from an EMBL/GenBank/DDBJ whole genome shotgun (WGS) entry which is preliminary data.</text>
</comment>
<dbReference type="GO" id="GO:0005759">
    <property type="term" value="C:mitochondrial matrix"/>
    <property type="evidence" value="ECO:0007669"/>
    <property type="project" value="UniProtKB-SubCell"/>
</dbReference>
<keyword evidence="2" id="KW-0809">Transit peptide</keyword>
<gene>
    <name evidence="6" type="ORF">PC113_g5878</name>
</gene>
<comment type="function">
    <text evidence="2">Scaffold protein for the de novo synthesis of iron-sulfur (Fe-S) clusters within mitochondria, which is required for maturation of both mitochondrial and cytoplasmic [2Fe-2S] and [4Fe-4S] proteins.</text>
</comment>
<dbReference type="Gene3D" id="3.90.1010.10">
    <property type="match status" value="1"/>
</dbReference>
<feature type="domain" description="DUF676" evidence="5">
    <location>
        <begin position="245"/>
        <end position="459"/>
    </location>
</feature>
<proteinExistence type="inferred from homology"/>
<evidence type="ECO:0000259" key="5">
    <source>
        <dbReference type="Pfam" id="PF05057"/>
    </source>
</evidence>
<evidence type="ECO:0000256" key="1">
    <source>
        <dbReference type="ARBA" id="ARBA00006420"/>
    </source>
</evidence>
<keyword evidence="2" id="KW-0479">Metal-binding</keyword>
<feature type="compositionally biased region" description="Basic residues" evidence="3">
    <location>
        <begin position="203"/>
        <end position="217"/>
    </location>
</feature>
<dbReference type="VEuPathDB" id="FungiDB:PC110_g898"/>
<dbReference type="NCBIfam" id="TIGR01999">
    <property type="entry name" value="iscU"/>
    <property type="match status" value="1"/>
</dbReference>
<dbReference type="CDD" id="cd06664">
    <property type="entry name" value="IscU_like"/>
    <property type="match status" value="1"/>
</dbReference>
<keyword evidence="2" id="KW-0001">2Fe-2S</keyword>
<dbReference type="EMBL" id="RCMG01000116">
    <property type="protein sequence ID" value="KAG2862927.1"/>
    <property type="molecule type" value="Genomic_DNA"/>
</dbReference>
<dbReference type="VEuPathDB" id="FungiDB:PC110_g899"/>
<comment type="similarity">
    <text evidence="1 2">Belongs to the NifU family.</text>
</comment>
<name>A0A8T0ZJ40_9STRA</name>
<dbReference type="InterPro" id="IPR011339">
    <property type="entry name" value="ISCU"/>
</dbReference>
<feature type="region of interest" description="Disordered" evidence="3">
    <location>
        <begin position="186"/>
        <end position="223"/>
    </location>
</feature>
<dbReference type="InterPro" id="IPR029058">
    <property type="entry name" value="AB_hydrolase_fold"/>
</dbReference>
<dbReference type="Pfam" id="PF01592">
    <property type="entry name" value="NifU_N"/>
    <property type="match status" value="1"/>
</dbReference>
<dbReference type="Pfam" id="PF05057">
    <property type="entry name" value="DUF676"/>
    <property type="match status" value="1"/>
</dbReference>
<evidence type="ECO:0000256" key="3">
    <source>
        <dbReference type="SAM" id="MobiDB-lite"/>
    </source>
</evidence>
<dbReference type="InterPro" id="IPR007751">
    <property type="entry name" value="DUF676_lipase-like"/>
</dbReference>
<dbReference type="Proteomes" id="UP000735874">
    <property type="component" value="Unassembled WGS sequence"/>
</dbReference>
<keyword evidence="2" id="KW-0411">Iron-sulfur</keyword>
<reference evidence="6" key="1">
    <citation type="submission" date="2018-10" db="EMBL/GenBank/DDBJ databases">
        <title>Effector identification in a new, highly contiguous assembly of the strawberry crown rot pathogen Phytophthora cactorum.</title>
        <authorList>
            <person name="Armitage A.D."/>
            <person name="Nellist C.F."/>
            <person name="Bates H."/>
            <person name="Vickerstaff R.J."/>
            <person name="Harrison R.J."/>
        </authorList>
    </citation>
    <scope>NUCLEOTIDE SEQUENCE</scope>
    <source>
        <strain evidence="6">15-7</strain>
    </source>
</reference>